<keyword evidence="2" id="KW-1185">Reference proteome</keyword>
<sequence>MISKEEASCIFYCKEFKEENVKTCMQNIQLSPDVDLCYKLYKSKEVLEQVQVQVEEAVNSDKKEDLILVSVAENVLDVLPNHDSKIHATKKDSYKIIGRSSAKQQFLKRDLKNEDDILPALNDVHGNTVYLLQFLKENNKICVIAIEYAGLITKMTDLKNLLRDNASLKKITTDQYFYDNQFKYLNSVQLLDNIDDLKLFNCRSASKQRSK</sequence>
<comment type="caution">
    <text evidence="1">The sequence shown here is derived from an EMBL/GenBank/DDBJ whole genome shotgun (WGS) entry which is preliminary data.</text>
</comment>
<dbReference type="AlphaFoldDB" id="A0A8H7W0C5"/>
<dbReference type="EMBL" id="JAEPRE010000001">
    <property type="protein sequence ID" value="KAG2238027.1"/>
    <property type="molecule type" value="Genomic_DNA"/>
</dbReference>
<accession>A0A8H7W0C5</accession>
<gene>
    <name evidence="1" type="ORF">INT48_002594</name>
</gene>
<reference evidence="1" key="1">
    <citation type="submission" date="2021-01" db="EMBL/GenBank/DDBJ databases">
        <title>Metabolic potential, ecology and presence of endohyphal bacteria is reflected in genomic diversity of Mucoromycotina.</title>
        <authorList>
            <person name="Muszewska A."/>
            <person name="Okrasinska A."/>
            <person name="Steczkiewicz K."/>
            <person name="Drgas O."/>
            <person name="Orlowska M."/>
            <person name="Perlinska-Lenart U."/>
            <person name="Aleksandrzak-Piekarczyk T."/>
            <person name="Szatraj K."/>
            <person name="Zielenkiewicz U."/>
            <person name="Pilsyk S."/>
            <person name="Malc E."/>
            <person name="Mieczkowski P."/>
            <person name="Kruszewska J.S."/>
            <person name="Biernat P."/>
            <person name="Pawlowska J."/>
        </authorList>
    </citation>
    <scope>NUCLEOTIDE SEQUENCE</scope>
    <source>
        <strain evidence="1">WA0000018081</strain>
    </source>
</reference>
<organism evidence="1 2">
    <name type="scientific">Thamnidium elegans</name>
    <dbReference type="NCBI Taxonomy" id="101142"/>
    <lineage>
        <taxon>Eukaryota</taxon>
        <taxon>Fungi</taxon>
        <taxon>Fungi incertae sedis</taxon>
        <taxon>Mucoromycota</taxon>
        <taxon>Mucoromycotina</taxon>
        <taxon>Mucoromycetes</taxon>
        <taxon>Mucorales</taxon>
        <taxon>Mucorineae</taxon>
        <taxon>Mucoraceae</taxon>
        <taxon>Thamnidium</taxon>
    </lineage>
</organism>
<dbReference type="Proteomes" id="UP000613177">
    <property type="component" value="Unassembled WGS sequence"/>
</dbReference>
<evidence type="ECO:0000313" key="1">
    <source>
        <dbReference type="EMBL" id="KAG2238027.1"/>
    </source>
</evidence>
<evidence type="ECO:0000313" key="2">
    <source>
        <dbReference type="Proteomes" id="UP000613177"/>
    </source>
</evidence>
<name>A0A8H7W0C5_9FUNG</name>
<proteinExistence type="predicted"/>
<protein>
    <submittedName>
        <fullName evidence="1">Uncharacterized protein</fullName>
    </submittedName>
</protein>